<evidence type="ECO:0000259" key="1">
    <source>
        <dbReference type="PROSITE" id="PS51704"/>
    </source>
</evidence>
<proteinExistence type="predicted"/>
<accession>A0A380H4G5</accession>
<dbReference type="EMBL" id="UHDZ01000001">
    <property type="protein sequence ID" value="SUM70710.1"/>
    <property type="molecule type" value="Genomic_DNA"/>
</dbReference>
<gene>
    <name evidence="2" type="primary">ugpQ_1</name>
    <name evidence="2" type="ORF">NCTC11807_01311</name>
</gene>
<dbReference type="GeneID" id="63936649"/>
<keyword evidence="3" id="KW-1185">Reference proteome</keyword>
<dbReference type="PROSITE" id="PS51704">
    <property type="entry name" value="GP_PDE"/>
    <property type="match status" value="1"/>
</dbReference>
<dbReference type="InterPro" id="IPR017946">
    <property type="entry name" value="PLC-like_Pdiesterase_TIM-brl"/>
</dbReference>
<keyword evidence="2" id="KW-0378">Hydrolase</keyword>
<dbReference type="InterPro" id="IPR030395">
    <property type="entry name" value="GP_PDE_dom"/>
</dbReference>
<name>A0A380H4G5_9STAP</name>
<dbReference type="GO" id="GO:0008889">
    <property type="term" value="F:glycerophosphodiester phosphodiesterase activity"/>
    <property type="evidence" value="ECO:0007669"/>
    <property type="project" value="UniProtKB-EC"/>
</dbReference>
<organism evidence="2 3">
    <name type="scientific">Staphylococcus saccharolyticus</name>
    <dbReference type="NCBI Taxonomy" id="33028"/>
    <lineage>
        <taxon>Bacteria</taxon>
        <taxon>Bacillati</taxon>
        <taxon>Bacillota</taxon>
        <taxon>Bacilli</taxon>
        <taxon>Bacillales</taxon>
        <taxon>Staphylococcaceae</taxon>
        <taxon>Staphylococcus</taxon>
    </lineage>
</organism>
<feature type="domain" description="GP-PDE" evidence="1">
    <location>
        <begin position="10"/>
        <end position="248"/>
    </location>
</feature>
<evidence type="ECO:0000313" key="2">
    <source>
        <dbReference type="EMBL" id="SUM70710.1"/>
    </source>
</evidence>
<sequence length="248" mass="29113">MKIRRPNQYFQIVAHRGLPKDYPENTLVAYKHALMLHIDMLEIDLHYTKDKEIVVIHDDTIDRTSNGKGKISNYTLKELKKFDFGSYKGDQFINECIPTFDEVLELADNFSKKLLIEIKKPSQYRGIEEMVVDKLNERRMPQQKVIIQSFDFDCVKKLSSMDLNYELGLLLSKKKYWYRLPDFEEIAKVANFANPNYQLVTKKFMKYAHNANLKVLPYTVNKSKAVKKLIDYDVDGVISDIPEDIFKL</sequence>
<evidence type="ECO:0000313" key="3">
    <source>
        <dbReference type="Proteomes" id="UP000255425"/>
    </source>
</evidence>
<dbReference type="PANTHER" id="PTHR46211:SF1">
    <property type="entry name" value="GLYCEROPHOSPHODIESTER PHOSPHODIESTERASE, CYTOPLASMIC"/>
    <property type="match status" value="1"/>
</dbReference>
<dbReference type="Gene3D" id="3.20.20.190">
    <property type="entry name" value="Phosphatidylinositol (PI) phosphodiesterase"/>
    <property type="match status" value="1"/>
</dbReference>
<reference evidence="2 3" key="1">
    <citation type="submission" date="2018-06" db="EMBL/GenBank/DDBJ databases">
        <authorList>
            <consortium name="Pathogen Informatics"/>
            <person name="Doyle S."/>
        </authorList>
    </citation>
    <scope>NUCLEOTIDE SEQUENCE [LARGE SCALE GENOMIC DNA]</scope>
    <source>
        <strain evidence="2 3">NCTC11807</strain>
    </source>
</reference>
<dbReference type="GO" id="GO:0006629">
    <property type="term" value="P:lipid metabolic process"/>
    <property type="evidence" value="ECO:0007669"/>
    <property type="project" value="InterPro"/>
</dbReference>
<dbReference type="Pfam" id="PF03009">
    <property type="entry name" value="GDPD"/>
    <property type="match status" value="1"/>
</dbReference>
<dbReference type="Proteomes" id="UP000255425">
    <property type="component" value="Unassembled WGS sequence"/>
</dbReference>
<protein>
    <submittedName>
        <fullName evidence="2">Glycerophosphoryl diester phosphodiesterase</fullName>
        <ecNumber evidence="2">3.1.4.46</ecNumber>
    </submittedName>
</protein>
<dbReference type="PANTHER" id="PTHR46211">
    <property type="entry name" value="GLYCEROPHOSPHORYL DIESTER PHOSPHODIESTERASE"/>
    <property type="match status" value="1"/>
</dbReference>
<dbReference type="RefSeq" id="WP_115313129.1">
    <property type="nucleotide sequence ID" value="NZ_CP066042.1"/>
</dbReference>
<dbReference type="SUPFAM" id="SSF51695">
    <property type="entry name" value="PLC-like phosphodiesterases"/>
    <property type="match status" value="1"/>
</dbReference>
<dbReference type="EC" id="3.1.4.46" evidence="2"/>
<dbReference type="AlphaFoldDB" id="A0A380H4G5"/>